<dbReference type="Proteomes" id="UP001164746">
    <property type="component" value="Chromosome 5"/>
</dbReference>
<evidence type="ECO:0000313" key="1">
    <source>
        <dbReference type="EMBL" id="WAR04124.1"/>
    </source>
</evidence>
<evidence type="ECO:0000313" key="2">
    <source>
        <dbReference type="Proteomes" id="UP001164746"/>
    </source>
</evidence>
<sequence>MLPYFAASGHNLYLKSTHIYLQSMLRLPETNPDVYEAFISGKHVIRRSDRYWAGLSTDLMNNAMQESYQTSEQHKDTSKSRTTRDSHDMTVMLSFLRDRNPFNANDTELRNMETGVVADKTVNADRTEAVGETILKEMTEKTAQKFSFKRSKQVVTMSDKSDMKRLTTGADRYVDSVSKVFRYELSSIPSSLFDNAGLPRVPQKATLADALWKQGECASSHDGNTHTSTIYVIDGGSLLQRLQWVKGYTFGELCESYSEYLRRHYRDTSVSIVFDGYEQGPITKDVTHFTHSISILPSYNFIFMLGESLIGEGYSVRHADNDADLMIVQTAVQNGINNYITFEPASEKATNMKGKIWDIRKATALFEKDLCTALPLLHALTGCDTTSRMFGIGKPAMLKLFKKSHLFRTRCFNFLTADSINDIHSTGEQLITCLYDNQSCLSLDALRFQKFSGKVVSSSTYVHMQELPPTSEADRFHCLRVYYQTKVWMGNTVLNPLDFGWIIVDGLMMPVRTSLPPVPENLLKIIRCNCKANCDSKKCTCRKHGLECSNACGDCKGLSCSNTFSLEVPEELVDDDV</sequence>
<dbReference type="PANTHER" id="PTHR46704">
    <property type="entry name" value="CXC DOMAIN-CONTAINING PROTEIN-RELATED"/>
    <property type="match status" value="1"/>
</dbReference>
<keyword evidence="2" id="KW-1185">Reference proteome</keyword>
<organism evidence="1 2">
    <name type="scientific">Mya arenaria</name>
    <name type="common">Soft-shell clam</name>
    <dbReference type="NCBI Taxonomy" id="6604"/>
    <lineage>
        <taxon>Eukaryota</taxon>
        <taxon>Metazoa</taxon>
        <taxon>Spiralia</taxon>
        <taxon>Lophotrochozoa</taxon>
        <taxon>Mollusca</taxon>
        <taxon>Bivalvia</taxon>
        <taxon>Autobranchia</taxon>
        <taxon>Heteroconchia</taxon>
        <taxon>Euheterodonta</taxon>
        <taxon>Imparidentia</taxon>
        <taxon>Neoheterodontei</taxon>
        <taxon>Myida</taxon>
        <taxon>Myoidea</taxon>
        <taxon>Myidae</taxon>
        <taxon>Mya</taxon>
    </lineage>
</organism>
<dbReference type="EMBL" id="CP111016">
    <property type="protein sequence ID" value="WAR04124.1"/>
    <property type="molecule type" value="Genomic_DNA"/>
</dbReference>
<evidence type="ECO:0008006" key="3">
    <source>
        <dbReference type="Google" id="ProtNLM"/>
    </source>
</evidence>
<accession>A0ABY7E4K8</accession>
<name>A0ABY7E4K8_MYAAR</name>
<dbReference type="PANTHER" id="PTHR46704:SF1">
    <property type="entry name" value="TELOMERE LENGTH REGULATION PROTEIN TEL2 HOMOLOG"/>
    <property type="match status" value="1"/>
</dbReference>
<proteinExistence type="predicted"/>
<protein>
    <recommendedName>
        <fullName evidence="3">Tesmin/TSO1-like CXC domain-containing protein</fullName>
    </recommendedName>
</protein>
<gene>
    <name evidence="1" type="ORF">MAR_019493</name>
</gene>
<reference evidence="1" key="1">
    <citation type="submission" date="2022-11" db="EMBL/GenBank/DDBJ databases">
        <title>Centuries of genome instability and evolution in soft-shell clam transmissible cancer (bioRxiv).</title>
        <authorList>
            <person name="Hart S.F.M."/>
            <person name="Yonemitsu M.A."/>
            <person name="Giersch R.M."/>
            <person name="Beal B.F."/>
            <person name="Arriagada G."/>
            <person name="Davis B.W."/>
            <person name="Ostrander E.A."/>
            <person name="Goff S.P."/>
            <person name="Metzger M.J."/>
        </authorList>
    </citation>
    <scope>NUCLEOTIDE SEQUENCE</scope>
    <source>
        <strain evidence="1">MELC-2E11</strain>
        <tissue evidence="1">Siphon/mantle</tissue>
    </source>
</reference>